<dbReference type="Gene3D" id="3.40.50.1440">
    <property type="entry name" value="Tubulin/FtsZ, GTPase domain"/>
    <property type="match status" value="1"/>
</dbReference>
<dbReference type="InterPro" id="IPR037103">
    <property type="entry name" value="Tubulin/FtsZ-like_C"/>
</dbReference>
<dbReference type="EMBL" id="NWSH01000200">
    <property type="protein sequence ID" value="PCG78467.1"/>
    <property type="molecule type" value="Genomic_DNA"/>
</dbReference>
<evidence type="ECO:0000313" key="17">
    <source>
        <dbReference type="EMBL" id="PCG78467.1"/>
    </source>
</evidence>
<comment type="similarity">
    <text evidence="3 13">Belongs to the tubulin family.</text>
</comment>
<dbReference type="FunFam" id="1.10.287.600:FF:000013">
    <property type="entry name" value="Tubulin beta chain"/>
    <property type="match status" value="1"/>
</dbReference>
<organism evidence="17">
    <name type="scientific">Heliothis virescens</name>
    <name type="common">Tobacco budworm moth</name>
    <dbReference type="NCBI Taxonomy" id="7102"/>
    <lineage>
        <taxon>Eukaryota</taxon>
        <taxon>Metazoa</taxon>
        <taxon>Ecdysozoa</taxon>
        <taxon>Arthropoda</taxon>
        <taxon>Hexapoda</taxon>
        <taxon>Insecta</taxon>
        <taxon>Pterygota</taxon>
        <taxon>Neoptera</taxon>
        <taxon>Endopterygota</taxon>
        <taxon>Lepidoptera</taxon>
        <taxon>Glossata</taxon>
        <taxon>Ditrysia</taxon>
        <taxon>Noctuoidea</taxon>
        <taxon>Noctuidae</taxon>
        <taxon>Heliothinae</taxon>
        <taxon>Heliothis</taxon>
    </lineage>
</organism>
<comment type="subcellular location">
    <subcellularLocation>
        <location evidence="2">Cytoplasm</location>
        <location evidence="2">Cytoskeleton</location>
    </subcellularLocation>
</comment>
<dbReference type="FunFam" id="3.30.1330.20:FF:000002">
    <property type="entry name" value="Tubulin beta chain"/>
    <property type="match status" value="1"/>
</dbReference>
<dbReference type="Pfam" id="PF00091">
    <property type="entry name" value="Tubulin"/>
    <property type="match status" value="1"/>
</dbReference>
<dbReference type="InterPro" id="IPR003008">
    <property type="entry name" value="Tubulin_FtsZ_GTPase"/>
</dbReference>
<dbReference type="InterPro" id="IPR017975">
    <property type="entry name" value="Tubulin_CS"/>
</dbReference>
<keyword evidence="8 13" id="KW-0547">Nucleotide-binding</keyword>
<keyword evidence="7" id="KW-0479">Metal-binding</keyword>
<dbReference type="SUPFAM" id="SSF55307">
    <property type="entry name" value="Tubulin C-terminal domain-like"/>
    <property type="match status" value="1"/>
</dbReference>
<proteinExistence type="inferred from homology"/>
<evidence type="ECO:0000256" key="13">
    <source>
        <dbReference type="RuleBase" id="RU000352"/>
    </source>
</evidence>
<dbReference type="GO" id="GO:0005525">
    <property type="term" value="F:GTP binding"/>
    <property type="evidence" value="ECO:0007669"/>
    <property type="project" value="UniProtKB-UniRule"/>
</dbReference>
<evidence type="ECO:0000256" key="7">
    <source>
        <dbReference type="ARBA" id="ARBA00022723"/>
    </source>
</evidence>
<evidence type="ECO:0000256" key="11">
    <source>
        <dbReference type="ARBA" id="ARBA00023212"/>
    </source>
</evidence>
<keyword evidence="11" id="KW-0206">Cytoskeleton</keyword>
<dbReference type="Gene3D" id="1.10.287.600">
    <property type="entry name" value="Helix hairpin bin"/>
    <property type="match status" value="1"/>
</dbReference>
<keyword evidence="9" id="KW-0460">Magnesium</keyword>
<dbReference type="SMART" id="SM00864">
    <property type="entry name" value="Tubulin"/>
    <property type="match status" value="1"/>
</dbReference>
<evidence type="ECO:0000256" key="8">
    <source>
        <dbReference type="ARBA" id="ARBA00022741"/>
    </source>
</evidence>
<comment type="function">
    <text evidence="12 13">Tubulin is the major constituent of microtubules, a cylinder consisting of laterally associated linear protofilaments composed of alpha- and beta-tubulin heterodimers. Microtubules grow by the addition of GTP-tubulin dimers to the microtubule end, where a stabilizing cap forms. Below the cap, tubulin dimers are in GDP-bound state, owing to GTPase activity of alpha-tubulin.</text>
</comment>
<dbReference type="PANTHER" id="PTHR11588">
    <property type="entry name" value="TUBULIN"/>
    <property type="match status" value="1"/>
</dbReference>
<dbReference type="GO" id="GO:0007017">
    <property type="term" value="P:microtubule-based process"/>
    <property type="evidence" value="ECO:0007669"/>
    <property type="project" value="InterPro"/>
</dbReference>
<keyword evidence="10 13" id="KW-0342">GTP-binding</keyword>
<gene>
    <name evidence="17" type="ORF">B5V51_4029</name>
</gene>
<evidence type="ECO:0000256" key="10">
    <source>
        <dbReference type="ARBA" id="ARBA00023134"/>
    </source>
</evidence>
<dbReference type="FunFam" id="3.40.50.1440:FF:000006">
    <property type="entry name" value="Tubulin beta chain"/>
    <property type="match status" value="1"/>
</dbReference>
<dbReference type="InterPro" id="IPR013838">
    <property type="entry name" value="Beta-tubulin_BS"/>
</dbReference>
<feature type="compositionally biased region" description="Acidic residues" evidence="14">
    <location>
        <begin position="429"/>
        <end position="448"/>
    </location>
</feature>
<dbReference type="PROSITE" id="PS00228">
    <property type="entry name" value="TUBULIN_B_AUTOREG"/>
    <property type="match status" value="1"/>
</dbReference>
<dbReference type="Gene3D" id="3.30.1330.20">
    <property type="entry name" value="Tubulin/FtsZ, C-terminal domain"/>
    <property type="match status" value="1"/>
</dbReference>
<evidence type="ECO:0000256" key="3">
    <source>
        <dbReference type="ARBA" id="ARBA00009636"/>
    </source>
</evidence>
<comment type="cofactor">
    <cofactor evidence="1">
        <name>Mg(2+)</name>
        <dbReference type="ChEBI" id="CHEBI:18420"/>
    </cofactor>
</comment>
<dbReference type="SMART" id="SM00865">
    <property type="entry name" value="Tubulin_C"/>
    <property type="match status" value="1"/>
</dbReference>
<dbReference type="GO" id="GO:0046872">
    <property type="term" value="F:metal ion binding"/>
    <property type="evidence" value="ECO:0007669"/>
    <property type="project" value="UniProtKB-KW"/>
</dbReference>
<dbReference type="InterPro" id="IPR008280">
    <property type="entry name" value="Tub_FtsZ_C"/>
</dbReference>
<evidence type="ECO:0000256" key="12">
    <source>
        <dbReference type="ARBA" id="ARBA00034296"/>
    </source>
</evidence>
<dbReference type="AlphaFoldDB" id="A0A2A4K2J6"/>
<dbReference type="InterPro" id="IPR018316">
    <property type="entry name" value="Tubulin/FtsZ_2-layer-sand-dom"/>
</dbReference>
<dbReference type="STRING" id="7102.A0A2A4K2J6"/>
<dbReference type="InterPro" id="IPR000217">
    <property type="entry name" value="Tubulin"/>
</dbReference>
<evidence type="ECO:0000259" key="15">
    <source>
        <dbReference type="SMART" id="SM00864"/>
    </source>
</evidence>
<dbReference type="InterPro" id="IPR023123">
    <property type="entry name" value="Tubulin_C"/>
</dbReference>
<dbReference type="Pfam" id="PF03953">
    <property type="entry name" value="Tubulin_C"/>
    <property type="match status" value="1"/>
</dbReference>
<evidence type="ECO:0000256" key="14">
    <source>
        <dbReference type="SAM" id="MobiDB-lite"/>
    </source>
</evidence>
<keyword evidence="6 13" id="KW-0493">Microtubule</keyword>
<evidence type="ECO:0000256" key="5">
    <source>
        <dbReference type="ARBA" id="ARBA00022490"/>
    </source>
</evidence>
<dbReference type="CDD" id="cd02187">
    <property type="entry name" value="beta_tubulin"/>
    <property type="match status" value="1"/>
</dbReference>
<feature type="region of interest" description="Disordered" evidence="14">
    <location>
        <begin position="425"/>
        <end position="448"/>
    </location>
</feature>
<dbReference type="InterPro" id="IPR036525">
    <property type="entry name" value="Tubulin/FtsZ_GTPase_sf"/>
</dbReference>
<evidence type="ECO:0000259" key="16">
    <source>
        <dbReference type="SMART" id="SM00865"/>
    </source>
</evidence>
<evidence type="ECO:0000256" key="6">
    <source>
        <dbReference type="ARBA" id="ARBA00022701"/>
    </source>
</evidence>
<evidence type="ECO:0000256" key="1">
    <source>
        <dbReference type="ARBA" id="ARBA00001946"/>
    </source>
</evidence>
<accession>A0A2A4K2J6</accession>
<sequence length="448" mass="50286">MREIVHMQVGRCGNQIGSKFWEVISDEHGIDPKGCYHGDSDLQLERINVYYNEGSSGKYVPRAVLVDLEPSTMDALRAGVYGEIFRPDNIVYGMSGAGNNWAKGYYTEGADLLESVLDVVRKEAEGCDCLQGFQVVHSLGGGTGSGLGTLILANLTEEYPDRITATFSVVPSPQVSDTVVEPYNATLAVNQLIENSTQTYCIDNEALYHICFRTLKLQTPTYGDLNHLVSATMSGVTTCLRFPGQLNADLRKLAVNMIPFPRLHFFMPGFAPLTARGTQKYRALTVPELTQQMFDAKNMMAACDPRHGRYLTVAAIFRGRMSMKEVDEQMFNVQSKNMNFFVEWIPNNVQTAVCDIPPRGLKMSSTFIGNTTAIQELFKRIAEQFTSMFRRKAFLHWYMCEGMEETDFTDADHNLSDLISEYQQYQDATTEDQDFEDEADEEANDSDT</sequence>
<dbReference type="InterPro" id="IPR002453">
    <property type="entry name" value="Beta_tubulin"/>
</dbReference>
<feature type="domain" description="Tubulin/FtsZ GTPase" evidence="15">
    <location>
        <begin position="47"/>
        <end position="244"/>
    </location>
</feature>
<evidence type="ECO:0000256" key="2">
    <source>
        <dbReference type="ARBA" id="ARBA00004245"/>
    </source>
</evidence>
<protein>
    <recommendedName>
        <fullName evidence="13">Tubulin beta chain</fullName>
    </recommendedName>
</protein>
<dbReference type="PRINTS" id="PR01161">
    <property type="entry name" value="TUBULIN"/>
</dbReference>
<name>A0A2A4K2J6_HELVI</name>
<dbReference type="GO" id="GO:0005200">
    <property type="term" value="F:structural constituent of cytoskeleton"/>
    <property type="evidence" value="ECO:0007669"/>
    <property type="project" value="InterPro"/>
</dbReference>
<dbReference type="GO" id="GO:0003924">
    <property type="term" value="F:GTPase activity"/>
    <property type="evidence" value="ECO:0007669"/>
    <property type="project" value="InterPro"/>
</dbReference>
<comment type="subunit">
    <text evidence="4 13">Dimer of alpha and beta chains. A typical microtubule is a hollow water-filled tube with an outer diameter of 25 nm and an inner diameter of 15 nM. Alpha-beta heterodimers associate head-to-tail to form protofilaments running lengthwise along the microtubule wall with the beta-tubulin subunit facing the microtubule plus end conferring a structural polarity. Microtubules usually have 13 protofilaments but different protofilament numbers can be found in some organisms and specialized cells.</text>
</comment>
<evidence type="ECO:0000256" key="4">
    <source>
        <dbReference type="ARBA" id="ARBA00011747"/>
    </source>
</evidence>
<comment type="caution">
    <text evidence="17">The sequence shown here is derived from an EMBL/GenBank/DDBJ whole genome shotgun (WGS) entry which is preliminary data.</text>
</comment>
<dbReference type="GO" id="GO:0005874">
    <property type="term" value="C:microtubule"/>
    <property type="evidence" value="ECO:0007669"/>
    <property type="project" value="UniProtKB-KW"/>
</dbReference>
<reference evidence="17" key="1">
    <citation type="submission" date="2017-09" db="EMBL/GenBank/DDBJ databases">
        <title>Contemporary evolution of a Lepidopteran species, Heliothis virescens, in response to modern agricultural practices.</title>
        <authorList>
            <person name="Fritz M.L."/>
            <person name="Deyonke A.M."/>
            <person name="Papanicolaou A."/>
            <person name="Micinski S."/>
            <person name="Westbrook J."/>
            <person name="Gould F."/>
        </authorList>
    </citation>
    <scope>NUCLEOTIDE SEQUENCE [LARGE SCALE GENOMIC DNA]</scope>
    <source>
        <strain evidence="17">HvINT-</strain>
        <tissue evidence="17">Whole body</tissue>
    </source>
</reference>
<dbReference type="PRINTS" id="PR01163">
    <property type="entry name" value="BETATUBULIN"/>
</dbReference>
<dbReference type="PROSITE" id="PS00227">
    <property type="entry name" value="TUBULIN"/>
    <property type="match status" value="1"/>
</dbReference>
<evidence type="ECO:0000256" key="9">
    <source>
        <dbReference type="ARBA" id="ARBA00022842"/>
    </source>
</evidence>
<dbReference type="SUPFAM" id="SSF52490">
    <property type="entry name" value="Tubulin nucleotide-binding domain-like"/>
    <property type="match status" value="1"/>
</dbReference>
<keyword evidence="5" id="KW-0963">Cytoplasm</keyword>
<feature type="domain" description="Tubulin/FtsZ 2-layer sandwich" evidence="16">
    <location>
        <begin position="246"/>
        <end position="383"/>
    </location>
</feature>